<dbReference type="EMBL" id="GDIQ01055181">
    <property type="protein sequence ID" value="JAN39556.1"/>
    <property type="molecule type" value="Transcribed_RNA"/>
</dbReference>
<evidence type="ECO:0000313" key="1">
    <source>
        <dbReference type="EMBL" id="JAN39556.1"/>
    </source>
</evidence>
<accession>A0A0P5T2U8</accession>
<sequence>MVLIANLAKNTERKYVELKEQLLDSPKTRQVPKPKTSSIGFYDQVEEPGEPGTPMLQTRQQVPYGARPLYQLNIRDTEQVQQLPNSYWIK</sequence>
<name>A0A0P5T2U8_9CRUS</name>
<organism evidence="1">
    <name type="scientific">Daphnia magna</name>
    <dbReference type="NCBI Taxonomy" id="35525"/>
    <lineage>
        <taxon>Eukaryota</taxon>
        <taxon>Metazoa</taxon>
        <taxon>Ecdysozoa</taxon>
        <taxon>Arthropoda</taxon>
        <taxon>Crustacea</taxon>
        <taxon>Branchiopoda</taxon>
        <taxon>Diplostraca</taxon>
        <taxon>Cladocera</taxon>
        <taxon>Anomopoda</taxon>
        <taxon>Daphniidae</taxon>
        <taxon>Daphnia</taxon>
    </lineage>
</organism>
<dbReference type="AlphaFoldDB" id="A0A0P5T2U8"/>
<proteinExistence type="predicted"/>
<reference evidence="1" key="1">
    <citation type="submission" date="2015-10" db="EMBL/GenBank/DDBJ databases">
        <title>EvidentialGene: Evidence-directed Construction of Complete mRNA Transcriptomes without Genomes.</title>
        <authorList>
            <person name="Gilbert D.G."/>
        </authorList>
    </citation>
    <scope>NUCLEOTIDE SEQUENCE</scope>
</reference>
<protein>
    <submittedName>
        <fullName evidence="1">Uncharacterized protein</fullName>
    </submittedName>
</protein>